<evidence type="ECO:0000313" key="7">
    <source>
        <dbReference type="EMBL" id="AMK55839.1"/>
    </source>
</evidence>
<sequence length="294" mass="32636">MKDQLVKAFVLDGRVRIYIDRTTDMVQEARDRFDLHPTACAALGRVLSIASIMGSMLKSDQEMLTISINGHGPIGSIIVDAYANDNVRGFVSNPHVEDVYKGPGKLDVGAVVGKDGTMTVTKDLHMAENWTGTIELQSGEIGEDFAYYFTMSEQTPSAVSVGVKIGTDGNVESAGAMLLQMMPDATDEDIRICEHVLSGLKPMSTLMQEYDDSSLDQLVKDMFDDARILETRDIQFHCGCDREKTEKVLMTLPKKDIEELMGQDEGINITCNFCNNEYHFDKDDLQKILDKMNA</sequence>
<accession>A0A140DYW2</accession>
<comment type="function">
    <text evidence="6">Redox regulated molecular chaperone. Protects both thermally unfolding and oxidatively damaged proteins from irreversible aggregation. Plays an important role in the bacterial defense system toward oxidative stress.</text>
</comment>
<dbReference type="Pfam" id="PF01430">
    <property type="entry name" value="HSP33"/>
    <property type="match status" value="1"/>
</dbReference>
<feature type="disulfide bond" description="Redox-active" evidence="6">
    <location>
        <begin position="238"/>
        <end position="240"/>
    </location>
</feature>
<evidence type="ECO:0000256" key="1">
    <source>
        <dbReference type="ARBA" id="ARBA00022490"/>
    </source>
</evidence>
<dbReference type="CDD" id="cd00498">
    <property type="entry name" value="Hsp33"/>
    <property type="match status" value="1"/>
</dbReference>
<dbReference type="GO" id="GO:0044183">
    <property type="term" value="F:protein folding chaperone"/>
    <property type="evidence" value="ECO:0007669"/>
    <property type="project" value="TreeGrafter"/>
</dbReference>
<dbReference type="GeneID" id="78479175"/>
<comment type="PTM">
    <text evidence="6">Under oxidizing conditions two disulfide bonds are formed involving the reactive cysteines. Under reducing conditions zinc is bound to the reactive cysteines and the protein is inactive.</text>
</comment>
<dbReference type="GO" id="GO:0051082">
    <property type="term" value="F:unfolded protein binding"/>
    <property type="evidence" value="ECO:0007669"/>
    <property type="project" value="UniProtKB-UniRule"/>
</dbReference>
<dbReference type="EMBL" id="CP011391">
    <property type="protein sequence ID" value="AMK55839.1"/>
    <property type="molecule type" value="Genomic_DNA"/>
</dbReference>
<evidence type="ECO:0000256" key="5">
    <source>
        <dbReference type="ARBA" id="ARBA00023284"/>
    </source>
</evidence>
<keyword evidence="2 6" id="KW-0862">Zinc</keyword>
<proteinExistence type="inferred from homology"/>
<keyword evidence="3 6" id="KW-1015">Disulfide bond</keyword>
<dbReference type="PANTHER" id="PTHR30111">
    <property type="entry name" value="33 KDA CHAPERONIN"/>
    <property type="match status" value="1"/>
</dbReference>
<dbReference type="Gene3D" id="3.55.30.10">
    <property type="entry name" value="Hsp33 domain"/>
    <property type="match status" value="1"/>
</dbReference>
<protein>
    <recommendedName>
        <fullName evidence="6">33 kDa chaperonin</fullName>
    </recommendedName>
    <alternativeName>
        <fullName evidence="6">Heat shock protein 33 homolog</fullName>
        <shortName evidence="6">HSP33</shortName>
    </alternativeName>
</protein>
<name>A0A140DYW2_9FIRM</name>
<dbReference type="RefSeq" id="WP_067559855.1">
    <property type="nucleotide sequence ID" value="NZ_CP011391.1"/>
</dbReference>
<keyword evidence="7" id="KW-0346">Stress response</keyword>
<dbReference type="PANTHER" id="PTHR30111:SF1">
    <property type="entry name" value="33 KDA CHAPERONIN"/>
    <property type="match status" value="1"/>
</dbReference>
<dbReference type="OrthoDB" id="9776534at2"/>
<dbReference type="PIRSF" id="PIRSF005261">
    <property type="entry name" value="Heat_shock_Hsp33"/>
    <property type="match status" value="1"/>
</dbReference>
<dbReference type="InterPro" id="IPR000397">
    <property type="entry name" value="Heat_shock_Hsp33"/>
</dbReference>
<dbReference type="GO" id="GO:0042026">
    <property type="term" value="P:protein refolding"/>
    <property type="evidence" value="ECO:0007669"/>
    <property type="project" value="TreeGrafter"/>
</dbReference>
<dbReference type="Gene3D" id="3.90.1280.10">
    <property type="entry name" value="HSP33 redox switch-like"/>
    <property type="match status" value="1"/>
</dbReference>
<dbReference type="HAMAP" id="MF_00117">
    <property type="entry name" value="HslO"/>
    <property type="match status" value="1"/>
</dbReference>
<dbReference type="PATRIC" id="fig|1702221.3.peg.2635"/>
<organism evidence="7 8">
    <name type="scientific">Faecalibaculum rodentium</name>
    <dbReference type="NCBI Taxonomy" id="1702221"/>
    <lineage>
        <taxon>Bacteria</taxon>
        <taxon>Bacillati</taxon>
        <taxon>Bacillota</taxon>
        <taxon>Erysipelotrichia</taxon>
        <taxon>Erysipelotrichales</taxon>
        <taxon>Erysipelotrichaceae</taxon>
        <taxon>Faecalibaculum</taxon>
    </lineage>
</organism>
<dbReference type="NCBIfam" id="NF001033">
    <property type="entry name" value="PRK00114.1"/>
    <property type="match status" value="1"/>
</dbReference>
<dbReference type="Proteomes" id="UP000069771">
    <property type="component" value="Chromosome"/>
</dbReference>
<keyword evidence="4 6" id="KW-0143">Chaperone</keyword>
<keyword evidence="5 6" id="KW-0676">Redox-active center</keyword>
<keyword evidence="8" id="KW-1185">Reference proteome</keyword>
<dbReference type="InterPro" id="IPR016153">
    <property type="entry name" value="Heat_shock_Hsp33_N"/>
</dbReference>
<comment type="similarity">
    <text evidence="6">Belongs to the HSP33 family.</text>
</comment>
<dbReference type="SUPFAM" id="SSF118352">
    <property type="entry name" value="HSP33 redox switch-like"/>
    <property type="match status" value="1"/>
</dbReference>
<dbReference type="SUPFAM" id="SSF64397">
    <property type="entry name" value="Hsp33 domain"/>
    <property type="match status" value="1"/>
</dbReference>
<comment type="subcellular location">
    <subcellularLocation>
        <location evidence="6">Cytoplasm</location>
    </subcellularLocation>
</comment>
<dbReference type="GO" id="GO:0005737">
    <property type="term" value="C:cytoplasm"/>
    <property type="evidence" value="ECO:0007669"/>
    <property type="project" value="UniProtKB-SubCell"/>
</dbReference>
<keyword evidence="1 6" id="KW-0963">Cytoplasm</keyword>
<gene>
    <name evidence="6" type="primary">hslO</name>
    <name evidence="7" type="ORF">AALO17_27050</name>
</gene>
<evidence type="ECO:0000313" key="8">
    <source>
        <dbReference type="Proteomes" id="UP000069771"/>
    </source>
</evidence>
<evidence type="ECO:0000256" key="2">
    <source>
        <dbReference type="ARBA" id="ARBA00022833"/>
    </source>
</evidence>
<feature type="disulfide bond" description="Redox-active" evidence="6">
    <location>
        <begin position="271"/>
        <end position="274"/>
    </location>
</feature>
<dbReference type="InterPro" id="IPR016154">
    <property type="entry name" value="Heat_shock_Hsp33_C"/>
</dbReference>
<dbReference type="KEGG" id="fro:AALO17_27050"/>
<evidence type="ECO:0000256" key="3">
    <source>
        <dbReference type="ARBA" id="ARBA00023157"/>
    </source>
</evidence>
<evidence type="ECO:0000256" key="6">
    <source>
        <dbReference type="HAMAP-Rule" id="MF_00117"/>
    </source>
</evidence>
<dbReference type="STRING" id="1702221.AALO17_27050"/>
<evidence type="ECO:0000256" key="4">
    <source>
        <dbReference type="ARBA" id="ARBA00023186"/>
    </source>
</evidence>
<reference evidence="7 8" key="1">
    <citation type="journal article" date="2016" name="Gut Pathog.">
        <title>Whole genome sequencing of "Faecalibaculum rodentium" ALO17, isolated from C57BL/6J laboratory mouse feces.</title>
        <authorList>
            <person name="Lim S."/>
            <person name="Chang D.H."/>
            <person name="Ahn S."/>
            <person name="Kim B.C."/>
        </authorList>
    </citation>
    <scope>NUCLEOTIDE SEQUENCE [LARGE SCALE GENOMIC DNA]</scope>
    <source>
        <strain evidence="7 8">Alo17</strain>
    </source>
</reference>
<dbReference type="AlphaFoldDB" id="A0A140DYW2"/>